<feature type="chain" id="PRO_5040492731" description="Nucleoside phosphorylase domain-containing protein" evidence="1">
    <location>
        <begin position="28"/>
        <end position="299"/>
    </location>
</feature>
<dbReference type="GO" id="GO:0003824">
    <property type="term" value="F:catalytic activity"/>
    <property type="evidence" value="ECO:0007669"/>
    <property type="project" value="InterPro"/>
</dbReference>
<dbReference type="EMBL" id="JAKOGI010000609">
    <property type="protein sequence ID" value="KAJ8432389.1"/>
    <property type="molecule type" value="Genomic_DNA"/>
</dbReference>
<keyword evidence="4" id="KW-1185">Reference proteome</keyword>
<dbReference type="InterPro" id="IPR035994">
    <property type="entry name" value="Nucleoside_phosphorylase_sf"/>
</dbReference>
<feature type="signal peptide" evidence="1">
    <location>
        <begin position="1"/>
        <end position="27"/>
    </location>
</feature>
<dbReference type="CDD" id="cd09008">
    <property type="entry name" value="MTAN"/>
    <property type="match status" value="1"/>
</dbReference>
<dbReference type="Pfam" id="PF01048">
    <property type="entry name" value="PNP_UDP_1"/>
    <property type="match status" value="1"/>
</dbReference>
<feature type="domain" description="Nucleoside phosphorylase" evidence="2">
    <location>
        <begin position="47"/>
        <end position="289"/>
    </location>
</feature>
<name>A0A9Q1Q8I7_9CARY</name>
<dbReference type="OrthoDB" id="1891335at2759"/>
<dbReference type="AlphaFoldDB" id="A0A9Q1Q8I7"/>
<dbReference type="GO" id="GO:0009116">
    <property type="term" value="P:nucleoside metabolic process"/>
    <property type="evidence" value="ECO:0007669"/>
    <property type="project" value="InterPro"/>
</dbReference>
<organism evidence="3 4">
    <name type="scientific">Carnegiea gigantea</name>
    <dbReference type="NCBI Taxonomy" id="171969"/>
    <lineage>
        <taxon>Eukaryota</taxon>
        <taxon>Viridiplantae</taxon>
        <taxon>Streptophyta</taxon>
        <taxon>Embryophyta</taxon>
        <taxon>Tracheophyta</taxon>
        <taxon>Spermatophyta</taxon>
        <taxon>Magnoliopsida</taxon>
        <taxon>eudicotyledons</taxon>
        <taxon>Gunneridae</taxon>
        <taxon>Pentapetalae</taxon>
        <taxon>Caryophyllales</taxon>
        <taxon>Cactineae</taxon>
        <taxon>Cactaceae</taxon>
        <taxon>Cactoideae</taxon>
        <taxon>Echinocereeae</taxon>
        <taxon>Carnegiea</taxon>
    </lineage>
</organism>
<reference evidence="3" key="1">
    <citation type="submission" date="2022-04" db="EMBL/GenBank/DDBJ databases">
        <title>Carnegiea gigantea Genome sequencing and assembly v2.</title>
        <authorList>
            <person name="Copetti D."/>
            <person name="Sanderson M.J."/>
            <person name="Burquez A."/>
            <person name="Wojciechowski M.F."/>
        </authorList>
    </citation>
    <scope>NUCLEOTIDE SEQUENCE</scope>
    <source>
        <strain evidence="3">SGP5-SGP5p</strain>
        <tissue evidence="3">Aerial part</tissue>
    </source>
</reference>
<keyword evidence="1" id="KW-0732">Signal</keyword>
<sequence>MGRSSSTRVSLLFLLHVSMVIQQQAQGEIPQNTRILIDKANAEGPYIGVVIPNPFELEPLLQSPAFHGSSIIDFAGRRFRFGAMAGKKVILVMTGLAMVNAGVTTQLLLSLFNVKGVVHYGIAGNANPSFHVGDVTIPRYWAHIGLWNWQRYGQGVEDELALEAQGDYSREYGNIRFADYTTNTKRCINATTCISTTPRVATVLRGASASIFVDNAAYRASLYDNFNVTPIEMESAGVALICHQQKVPFITIRALSDLAGGGSAESNEADTFLPLASTNSVLVVEEFIKKLDYYSVYVQ</sequence>
<evidence type="ECO:0000313" key="4">
    <source>
        <dbReference type="Proteomes" id="UP001153076"/>
    </source>
</evidence>
<dbReference type="InterPro" id="IPR000845">
    <property type="entry name" value="Nucleoside_phosphorylase_d"/>
</dbReference>
<dbReference type="PANTHER" id="PTHR21234">
    <property type="entry name" value="PURINE NUCLEOSIDE PHOSPHORYLASE"/>
    <property type="match status" value="1"/>
</dbReference>
<dbReference type="PANTHER" id="PTHR21234:SF19">
    <property type="entry name" value="BARK STORAGE PROTEIN B-LIKE"/>
    <property type="match status" value="1"/>
</dbReference>
<dbReference type="Gene3D" id="3.40.50.1580">
    <property type="entry name" value="Nucleoside phosphorylase domain"/>
    <property type="match status" value="1"/>
</dbReference>
<dbReference type="SUPFAM" id="SSF53167">
    <property type="entry name" value="Purine and uridine phosphorylases"/>
    <property type="match status" value="1"/>
</dbReference>
<evidence type="ECO:0000256" key="1">
    <source>
        <dbReference type="SAM" id="SignalP"/>
    </source>
</evidence>
<dbReference type="Proteomes" id="UP001153076">
    <property type="component" value="Unassembled WGS sequence"/>
</dbReference>
<protein>
    <recommendedName>
        <fullName evidence="2">Nucleoside phosphorylase domain-containing protein</fullName>
    </recommendedName>
</protein>
<evidence type="ECO:0000259" key="2">
    <source>
        <dbReference type="Pfam" id="PF01048"/>
    </source>
</evidence>
<proteinExistence type="predicted"/>
<evidence type="ECO:0000313" key="3">
    <source>
        <dbReference type="EMBL" id="KAJ8432389.1"/>
    </source>
</evidence>
<gene>
    <name evidence="3" type="ORF">Cgig2_009991</name>
</gene>
<comment type="caution">
    <text evidence="3">The sequence shown here is derived from an EMBL/GenBank/DDBJ whole genome shotgun (WGS) entry which is preliminary data.</text>
</comment>
<accession>A0A9Q1Q8I7</accession>